<dbReference type="Proteomes" id="UP000522313">
    <property type="component" value="Unassembled WGS sequence"/>
</dbReference>
<evidence type="ECO:0000313" key="3">
    <source>
        <dbReference type="EMBL" id="MBB6503778.1"/>
    </source>
</evidence>
<evidence type="ECO:0000256" key="1">
    <source>
        <dbReference type="SAM" id="MobiDB-lite"/>
    </source>
</evidence>
<organism evidence="3 4">
    <name type="scientific">Sphingomonas endophytica</name>
    <dbReference type="NCBI Taxonomy" id="869719"/>
    <lineage>
        <taxon>Bacteria</taxon>
        <taxon>Pseudomonadati</taxon>
        <taxon>Pseudomonadota</taxon>
        <taxon>Alphaproteobacteria</taxon>
        <taxon>Sphingomonadales</taxon>
        <taxon>Sphingomonadaceae</taxon>
        <taxon>Sphingomonas</taxon>
    </lineage>
</organism>
<dbReference type="AlphaFoldDB" id="A0A7X0MNS5"/>
<reference evidence="3 4" key="2">
    <citation type="submission" date="2020-08" db="EMBL/GenBank/DDBJ databases">
        <authorList>
            <person name="Partida-Martinez L."/>
            <person name="Huntemann M."/>
            <person name="Clum A."/>
            <person name="Wang J."/>
            <person name="Palaniappan K."/>
            <person name="Ritter S."/>
            <person name="Chen I.-M."/>
            <person name="Stamatis D."/>
            <person name="Reddy T."/>
            <person name="O'Malley R."/>
            <person name="Daum C."/>
            <person name="Shapiro N."/>
            <person name="Ivanova N."/>
            <person name="Kyrpides N."/>
            <person name="Woyke T."/>
        </authorList>
    </citation>
    <scope>NUCLEOTIDE SEQUENCE [LARGE SCALE GENOMIC DNA]</scope>
    <source>
        <strain evidence="3 4">AS3.13</strain>
    </source>
</reference>
<dbReference type="EMBL" id="JACHBT010000003">
    <property type="protein sequence ID" value="MBB6503778.1"/>
    <property type="molecule type" value="Genomic_DNA"/>
</dbReference>
<reference evidence="3 4" key="1">
    <citation type="submission" date="2020-08" db="EMBL/GenBank/DDBJ databases">
        <title>The Agave Microbiome: Exploring the role of microbial communities in plant adaptations to desert environments.</title>
        <authorList>
            <person name="Partida-Martinez L.P."/>
        </authorList>
    </citation>
    <scope>NUCLEOTIDE SEQUENCE [LARGE SCALE GENOMIC DNA]</scope>
    <source>
        <strain evidence="3 4">AS3.13</strain>
    </source>
</reference>
<evidence type="ECO:0000259" key="2">
    <source>
        <dbReference type="Pfam" id="PF18932"/>
    </source>
</evidence>
<accession>A0A7X0MNS5</accession>
<feature type="compositionally biased region" description="Polar residues" evidence="1">
    <location>
        <begin position="8"/>
        <end position="20"/>
    </location>
</feature>
<feature type="domain" description="DUF5681" evidence="2">
    <location>
        <begin position="10"/>
        <end position="70"/>
    </location>
</feature>
<gene>
    <name evidence="3" type="ORF">F4693_000733</name>
</gene>
<sequence length="116" mass="12594">MSDHPKRTTSGQFAKGQSGNPAGAAARKPKPILTPHDINLLILDIATRETQLRTDRGFETVNMIERNALALASGNKVGTAPGAFIALAKAAAWGVQRHREREEEEARIAAQREAQR</sequence>
<dbReference type="InterPro" id="IPR043736">
    <property type="entry name" value="DUF5681"/>
</dbReference>
<proteinExistence type="predicted"/>
<feature type="region of interest" description="Disordered" evidence="1">
    <location>
        <begin position="1"/>
        <end position="31"/>
    </location>
</feature>
<dbReference type="RefSeq" id="WP_184504189.1">
    <property type="nucleotide sequence ID" value="NZ_JACHBT010000003.1"/>
</dbReference>
<dbReference type="Pfam" id="PF18932">
    <property type="entry name" value="DUF5681"/>
    <property type="match status" value="1"/>
</dbReference>
<protein>
    <recommendedName>
        <fullName evidence="2">DUF5681 domain-containing protein</fullName>
    </recommendedName>
</protein>
<name>A0A7X0MNS5_9SPHN</name>
<comment type="caution">
    <text evidence="3">The sequence shown here is derived from an EMBL/GenBank/DDBJ whole genome shotgun (WGS) entry which is preliminary data.</text>
</comment>
<evidence type="ECO:0000313" key="4">
    <source>
        <dbReference type="Proteomes" id="UP000522313"/>
    </source>
</evidence>